<keyword evidence="3" id="KW-1185">Reference proteome</keyword>
<evidence type="ECO:0000313" key="2">
    <source>
        <dbReference type="EMBL" id="GFH31906.1"/>
    </source>
</evidence>
<accession>A0A6A0AGP4</accession>
<dbReference type="EMBL" id="BLLF01006055">
    <property type="protein sequence ID" value="GFH31906.1"/>
    <property type="molecule type" value="Genomic_DNA"/>
</dbReference>
<sequence length="129" mass="14179">MAIKGAGRWVLLMELQFFSMTPCANAGYKLSHYRTREVTRIGRDAGLHPAVTSMQMASKLGKSASPSPPQQPVSEEQFKYKFFTRQGNTVSAVVVHSDAGARVELQLSGLELHAGSPPPQLHWCAPDWL</sequence>
<evidence type="ECO:0000313" key="3">
    <source>
        <dbReference type="Proteomes" id="UP000485058"/>
    </source>
</evidence>
<proteinExistence type="predicted"/>
<reference evidence="2 3" key="1">
    <citation type="submission" date="2020-02" db="EMBL/GenBank/DDBJ databases">
        <title>Draft genome sequence of Haematococcus lacustris strain NIES-144.</title>
        <authorList>
            <person name="Morimoto D."/>
            <person name="Nakagawa S."/>
            <person name="Yoshida T."/>
            <person name="Sawayama S."/>
        </authorList>
    </citation>
    <scope>NUCLEOTIDE SEQUENCE [LARGE SCALE GENOMIC DNA]</scope>
    <source>
        <strain evidence="2 3">NIES-144</strain>
    </source>
</reference>
<gene>
    <name evidence="2" type="ORF">HaLaN_31035</name>
</gene>
<dbReference type="Proteomes" id="UP000485058">
    <property type="component" value="Unassembled WGS sequence"/>
</dbReference>
<feature type="chain" id="PRO_5025506194" evidence="1">
    <location>
        <begin position="27"/>
        <end position="129"/>
    </location>
</feature>
<keyword evidence="1" id="KW-0732">Signal</keyword>
<protein>
    <submittedName>
        <fullName evidence="2">Uncharacterized protein</fullName>
    </submittedName>
</protein>
<name>A0A6A0AGP4_HAELA</name>
<dbReference type="AlphaFoldDB" id="A0A6A0AGP4"/>
<evidence type="ECO:0000256" key="1">
    <source>
        <dbReference type="SAM" id="SignalP"/>
    </source>
</evidence>
<feature type="signal peptide" evidence="1">
    <location>
        <begin position="1"/>
        <end position="26"/>
    </location>
</feature>
<feature type="non-terminal residue" evidence="2">
    <location>
        <position position="129"/>
    </location>
</feature>
<organism evidence="2 3">
    <name type="scientific">Haematococcus lacustris</name>
    <name type="common">Green alga</name>
    <name type="synonym">Haematococcus pluvialis</name>
    <dbReference type="NCBI Taxonomy" id="44745"/>
    <lineage>
        <taxon>Eukaryota</taxon>
        <taxon>Viridiplantae</taxon>
        <taxon>Chlorophyta</taxon>
        <taxon>core chlorophytes</taxon>
        <taxon>Chlorophyceae</taxon>
        <taxon>CS clade</taxon>
        <taxon>Chlamydomonadales</taxon>
        <taxon>Haematococcaceae</taxon>
        <taxon>Haematococcus</taxon>
    </lineage>
</organism>
<comment type="caution">
    <text evidence="2">The sequence shown here is derived from an EMBL/GenBank/DDBJ whole genome shotgun (WGS) entry which is preliminary data.</text>
</comment>